<comment type="caution">
    <text evidence="2">The sequence shown here is derived from an EMBL/GenBank/DDBJ whole genome shotgun (WGS) entry which is preliminary data.</text>
</comment>
<reference evidence="3" key="1">
    <citation type="journal article" date="2019" name="Int. J. Syst. Evol. Microbiol.">
        <title>The Global Catalogue of Microorganisms (GCM) 10K type strain sequencing project: providing services to taxonomists for standard genome sequencing and annotation.</title>
        <authorList>
            <consortium name="The Broad Institute Genomics Platform"/>
            <consortium name="The Broad Institute Genome Sequencing Center for Infectious Disease"/>
            <person name="Wu L."/>
            <person name="Ma J."/>
        </authorList>
    </citation>
    <scope>NUCLEOTIDE SEQUENCE [LARGE SCALE GENOMIC DNA]</scope>
    <source>
        <strain evidence="3">JCM 18410</strain>
    </source>
</reference>
<feature type="compositionally biased region" description="Basic and acidic residues" evidence="1">
    <location>
        <begin position="97"/>
        <end position="111"/>
    </location>
</feature>
<feature type="compositionally biased region" description="Pro residues" evidence="1">
    <location>
        <begin position="83"/>
        <end position="96"/>
    </location>
</feature>
<feature type="region of interest" description="Disordered" evidence="1">
    <location>
        <begin position="83"/>
        <end position="111"/>
    </location>
</feature>
<sequence length="111" mass="11698">MRVPGLVYAALHACHPPGSLPDWLTGTGPRCATGATVDVVQEHAEELADLVATAWWECLQDDAADPFTTAFAAACEAYLHPPTRTPAPVPVASPPDPKGDCGRPRPDTADR</sequence>
<gene>
    <name evidence="2" type="ORF">GCM10023336_78090</name>
</gene>
<evidence type="ECO:0000256" key="1">
    <source>
        <dbReference type="SAM" id="MobiDB-lite"/>
    </source>
</evidence>
<dbReference type="Proteomes" id="UP001500124">
    <property type="component" value="Unassembled WGS sequence"/>
</dbReference>
<dbReference type="EMBL" id="BAABKC010000160">
    <property type="protein sequence ID" value="GAA5083138.1"/>
    <property type="molecule type" value="Genomic_DNA"/>
</dbReference>
<organism evidence="2 3">
    <name type="scientific">Streptomyces similanensis</name>
    <dbReference type="NCBI Taxonomy" id="1274988"/>
    <lineage>
        <taxon>Bacteria</taxon>
        <taxon>Bacillati</taxon>
        <taxon>Actinomycetota</taxon>
        <taxon>Actinomycetes</taxon>
        <taxon>Kitasatosporales</taxon>
        <taxon>Streptomycetaceae</taxon>
        <taxon>Streptomyces</taxon>
    </lineage>
</organism>
<proteinExistence type="predicted"/>
<dbReference type="RefSeq" id="WP_345672794.1">
    <property type="nucleotide sequence ID" value="NZ_BAABKC010000160.1"/>
</dbReference>
<name>A0ABP9LU59_9ACTN</name>
<evidence type="ECO:0000313" key="2">
    <source>
        <dbReference type="EMBL" id="GAA5083138.1"/>
    </source>
</evidence>
<accession>A0ABP9LU59</accession>
<keyword evidence="3" id="KW-1185">Reference proteome</keyword>
<protein>
    <submittedName>
        <fullName evidence="2">Uncharacterized protein</fullName>
    </submittedName>
</protein>
<evidence type="ECO:0000313" key="3">
    <source>
        <dbReference type="Proteomes" id="UP001500124"/>
    </source>
</evidence>